<dbReference type="SUPFAM" id="SSF103088">
    <property type="entry name" value="OmpA-like"/>
    <property type="match status" value="1"/>
</dbReference>
<feature type="coiled-coil region" evidence="4">
    <location>
        <begin position="293"/>
        <end position="327"/>
    </location>
</feature>
<dbReference type="InterPro" id="IPR050330">
    <property type="entry name" value="Bact_OuterMem_StrucFunc"/>
</dbReference>
<evidence type="ECO:0000256" key="4">
    <source>
        <dbReference type="SAM" id="Coils"/>
    </source>
</evidence>
<comment type="subcellular location">
    <subcellularLocation>
        <location evidence="1">Cell outer membrane</location>
    </subcellularLocation>
</comment>
<dbReference type="EMBL" id="UINC01011548">
    <property type="protein sequence ID" value="SVA50902.1"/>
    <property type="molecule type" value="Genomic_DNA"/>
</dbReference>
<feature type="non-terminal residue" evidence="6">
    <location>
        <position position="443"/>
    </location>
</feature>
<feature type="domain" description="OmpA-like" evidence="5">
    <location>
        <begin position="362"/>
        <end position="443"/>
    </location>
</feature>
<accession>A0A381WEL2</accession>
<keyword evidence="3" id="KW-0998">Cell outer membrane</keyword>
<evidence type="ECO:0000313" key="6">
    <source>
        <dbReference type="EMBL" id="SVA50902.1"/>
    </source>
</evidence>
<dbReference type="InterPro" id="IPR006665">
    <property type="entry name" value="OmpA-like"/>
</dbReference>
<evidence type="ECO:0000256" key="3">
    <source>
        <dbReference type="ARBA" id="ARBA00023237"/>
    </source>
</evidence>
<gene>
    <name evidence="6" type="ORF">METZ01_LOCUS103756</name>
</gene>
<dbReference type="PRINTS" id="PR01021">
    <property type="entry name" value="OMPADOMAIN"/>
</dbReference>
<dbReference type="InterPro" id="IPR006664">
    <property type="entry name" value="OMP_bac"/>
</dbReference>
<dbReference type="PANTHER" id="PTHR30329:SF21">
    <property type="entry name" value="LIPOPROTEIN YIAD-RELATED"/>
    <property type="match status" value="1"/>
</dbReference>
<protein>
    <recommendedName>
        <fullName evidence="5">OmpA-like domain-containing protein</fullName>
    </recommendedName>
</protein>
<sequence>MKHYLALVVAIGAFHCAYAQEPALRETLFKEVDEALGAAQAVDARLLSPNHFIDGAKAYLNAESDFERGRSLNRITGQLASAIEAFTKAKEAAENASTSLASPIQAREDAIAALAESFAVDLWNEAEELFSESARNLETGNAEAATERAKKAESLYRDAELEGIKAQHLSHTRSLIAQAEQIEVPQYAPKTFAKAKSLLAQAEAELNKSRYEVGLPGELAKQADYETRHAELIANYIRGAETEAWGVEDIILLYEQSILEIAAAADKTLMLDKGSEPAANEMVDYIRMLHDRELQMQADIKNEQQRNAGLEEEIRDLDEQLGTLYQERSLLIQRIEDEARTRDQFAKINTIFFPQEARVSREGNDIILRLLGLSFESGGIDIRATYDPLLQKVREAIEVFPRSQVTVEGHTDSRGGARSNMVLSRNRAEAVAQHLTNKFALPA</sequence>
<evidence type="ECO:0000256" key="1">
    <source>
        <dbReference type="ARBA" id="ARBA00004442"/>
    </source>
</evidence>
<dbReference type="PROSITE" id="PS51123">
    <property type="entry name" value="OMPA_2"/>
    <property type="match status" value="1"/>
</dbReference>
<reference evidence="6" key="1">
    <citation type="submission" date="2018-05" db="EMBL/GenBank/DDBJ databases">
        <authorList>
            <person name="Lanie J.A."/>
            <person name="Ng W.-L."/>
            <person name="Kazmierczak K.M."/>
            <person name="Andrzejewski T.M."/>
            <person name="Davidsen T.M."/>
            <person name="Wayne K.J."/>
            <person name="Tettelin H."/>
            <person name="Glass J.I."/>
            <person name="Rusch D."/>
            <person name="Podicherti R."/>
            <person name="Tsui H.-C.T."/>
            <person name="Winkler M.E."/>
        </authorList>
    </citation>
    <scope>NUCLEOTIDE SEQUENCE</scope>
</reference>
<dbReference type="Pfam" id="PF00691">
    <property type="entry name" value="OmpA"/>
    <property type="match status" value="1"/>
</dbReference>
<evidence type="ECO:0000259" key="5">
    <source>
        <dbReference type="PROSITE" id="PS51123"/>
    </source>
</evidence>
<dbReference type="GO" id="GO:0009279">
    <property type="term" value="C:cell outer membrane"/>
    <property type="evidence" value="ECO:0007669"/>
    <property type="project" value="UniProtKB-SubCell"/>
</dbReference>
<dbReference type="InterPro" id="IPR036737">
    <property type="entry name" value="OmpA-like_sf"/>
</dbReference>
<organism evidence="6">
    <name type="scientific">marine metagenome</name>
    <dbReference type="NCBI Taxonomy" id="408172"/>
    <lineage>
        <taxon>unclassified sequences</taxon>
        <taxon>metagenomes</taxon>
        <taxon>ecological metagenomes</taxon>
    </lineage>
</organism>
<name>A0A381WEL2_9ZZZZ</name>
<evidence type="ECO:0000256" key="2">
    <source>
        <dbReference type="ARBA" id="ARBA00023136"/>
    </source>
</evidence>
<dbReference type="PANTHER" id="PTHR30329">
    <property type="entry name" value="STATOR ELEMENT OF FLAGELLAR MOTOR COMPLEX"/>
    <property type="match status" value="1"/>
</dbReference>
<dbReference type="CDD" id="cd07185">
    <property type="entry name" value="OmpA_C-like"/>
    <property type="match status" value="1"/>
</dbReference>
<dbReference type="Gene3D" id="3.30.1330.60">
    <property type="entry name" value="OmpA-like domain"/>
    <property type="match status" value="1"/>
</dbReference>
<dbReference type="AlphaFoldDB" id="A0A381WEL2"/>
<keyword evidence="4" id="KW-0175">Coiled coil</keyword>
<keyword evidence="2" id="KW-0472">Membrane</keyword>
<proteinExistence type="predicted"/>